<dbReference type="PANTHER" id="PTHR43679">
    <property type="entry name" value="OCTANOYLTRANSFERASE LIPM-RELATED"/>
    <property type="match status" value="1"/>
</dbReference>
<reference evidence="2 3" key="2">
    <citation type="journal article" date="2011" name="Stand. Genomic Sci.">
        <title>Complete genome sequence of Paludibacter propionicigenes type strain (WB4).</title>
        <authorList>
            <person name="Gronow S."/>
            <person name="Munk C."/>
            <person name="Lapidus A."/>
            <person name="Nolan M."/>
            <person name="Lucas S."/>
            <person name="Hammon N."/>
            <person name="Deshpande S."/>
            <person name="Cheng J.F."/>
            <person name="Tapia R."/>
            <person name="Han C."/>
            <person name="Goodwin L."/>
            <person name="Pitluck S."/>
            <person name="Liolios K."/>
            <person name="Ivanova N."/>
            <person name="Mavromatis K."/>
            <person name="Mikhailova N."/>
            <person name="Pati A."/>
            <person name="Chen A."/>
            <person name="Palaniappan K."/>
            <person name="Land M."/>
            <person name="Hauser L."/>
            <person name="Chang Y.J."/>
            <person name="Jeffries C.D."/>
            <person name="Brambilla E."/>
            <person name="Rohde M."/>
            <person name="Goker M."/>
            <person name="Detter J.C."/>
            <person name="Woyke T."/>
            <person name="Bristow J."/>
            <person name="Eisen J.A."/>
            <person name="Markowitz V."/>
            <person name="Hugenholtz P."/>
            <person name="Kyrpides N.C."/>
            <person name="Klenk H.P."/>
        </authorList>
    </citation>
    <scope>NUCLEOTIDE SEQUENCE [LARGE SCALE GENOMIC DNA]</scope>
    <source>
        <strain evidence="3">DSM 17365 / JCM 13257 / WB4</strain>
    </source>
</reference>
<dbReference type="SUPFAM" id="SSF55681">
    <property type="entry name" value="Class II aaRS and biotin synthetases"/>
    <property type="match status" value="1"/>
</dbReference>
<evidence type="ECO:0000313" key="3">
    <source>
        <dbReference type="Proteomes" id="UP000008718"/>
    </source>
</evidence>
<dbReference type="STRING" id="694427.Palpr_0456"/>
<organism evidence="2 3">
    <name type="scientific">Paludibacter propionicigenes (strain DSM 17365 / JCM 13257 / WB4)</name>
    <dbReference type="NCBI Taxonomy" id="694427"/>
    <lineage>
        <taxon>Bacteria</taxon>
        <taxon>Pseudomonadati</taxon>
        <taxon>Bacteroidota</taxon>
        <taxon>Bacteroidia</taxon>
        <taxon>Bacteroidales</taxon>
        <taxon>Paludibacteraceae</taxon>
        <taxon>Paludibacter</taxon>
    </lineage>
</organism>
<dbReference type="Gene3D" id="3.30.930.10">
    <property type="entry name" value="Bira Bifunctional Protein, Domain 2"/>
    <property type="match status" value="1"/>
</dbReference>
<dbReference type="InterPro" id="IPR004143">
    <property type="entry name" value="BPL_LPL_catalytic"/>
</dbReference>
<dbReference type="Pfam" id="PF21948">
    <property type="entry name" value="LplA-B_cat"/>
    <property type="match status" value="1"/>
</dbReference>
<dbReference type="KEGG" id="ppn:Palpr_0456"/>
<dbReference type="InterPro" id="IPR045864">
    <property type="entry name" value="aa-tRNA-synth_II/BPL/LPL"/>
</dbReference>
<dbReference type="InterPro" id="IPR050664">
    <property type="entry name" value="Octanoyltrans_LipM/LipL"/>
</dbReference>
<protein>
    <submittedName>
        <fullName evidence="2">Biotin/lipoate A/B protein ligase</fullName>
    </submittedName>
</protein>
<reference key="1">
    <citation type="submission" date="2010-11" db="EMBL/GenBank/DDBJ databases">
        <title>The complete genome of Paludibacter propionicigenes DSM 17365.</title>
        <authorList>
            <consortium name="US DOE Joint Genome Institute (JGI-PGF)"/>
            <person name="Lucas S."/>
            <person name="Copeland A."/>
            <person name="Lapidus A."/>
            <person name="Bruce D."/>
            <person name="Goodwin L."/>
            <person name="Pitluck S."/>
            <person name="Kyrpides N."/>
            <person name="Mavromatis K."/>
            <person name="Ivanova N."/>
            <person name="Munk A.C."/>
            <person name="Brettin T."/>
            <person name="Detter J.C."/>
            <person name="Han C."/>
            <person name="Tapia R."/>
            <person name="Land M."/>
            <person name="Hauser L."/>
            <person name="Markowitz V."/>
            <person name="Cheng J.-F."/>
            <person name="Hugenholtz P."/>
            <person name="Woyke T."/>
            <person name="Wu D."/>
            <person name="Gronow S."/>
            <person name="Wellnitz S."/>
            <person name="Brambilla E."/>
            <person name="Klenk H.-P."/>
            <person name="Eisen J.A."/>
        </authorList>
    </citation>
    <scope>NUCLEOTIDE SEQUENCE</scope>
    <source>
        <strain>WB4</strain>
    </source>
</reference>
<proteinExistence type="predicted"/>
<evidence type="ECO:0000259" key="1">
    <source>
        <dbReference type="PROSITE" id="PS51733"/>
    </source>
</evidence>
<gene>
    <name evidence="2" type="ordered locus">Palpr_0456</name>
</gene>
<keyword evidence="2" id="KW-0436">Ligase</keyword>
<evidence type="ECO:0000313" key="2">
    <source>
        <dbReference type="EMBL" id="ADQ78616.1"/>
    </source>
</evidence>
<dbReference type="Proteomes" id="UP000008718">
    <property type="component" value="Chromosome"/>
</dbReference>
<dbReference type="OrthoDB" id="5292616at2"/>
<feature type="domain" description="BPL/LPL catalytic" evidence="1">
    <location>
        <begin position="16"/>
        <end position="202"/>
    </location>
</feature>
<accession>E4T1M2</accession>
<dbReference type="RefSeq" id="WP_013443985.1">
    <property type="nucleotide sequence ID" value="NC_014734.1"/>
</dbReference>
<dbReference type="PANTHER" id="PTHR43679:SF2">
    <property type="entry name" value="OCTANOYL-[GCVH]:PROTEIN N-OCTANOYLTRANSFERASE"/>
    <property type="match status" value="1"/>
</dbReference>
<dbReference type="HOGENOM" id="CLU_1342181_0_0_10"/>
<dbReference type="GO" id="GO:0016874">
    <property type="term" value="F:ligase activity"/>
    <property type="evidence" value="ECO:0007669"/>
    <property type="project" value="UniProtKB-KW"/>
</dbReference>
<dbReference type="PROSITE" id="PS51733">
    <property type="entry name" value="BPL_LPL_CATALYTIC"/>
    <property type="match status" value="1"/>
</dbReference>
<dbReference type="AlphaFoldDB" id="E4T1M2"/>
<keyword evidence="3" id="KW-1185">Reference proteome</keyword>
<name>E4T1M2_PALPW</name>
<sequence length="204" mass="22690">MLNTFDYCLPDVQLLKKKNDQFLIWIPDKTYIVLGASGNPDESLNMESVQEDNITVLKRPSGGETIILTPNNIMISAVFCNIKNLRAKDVFQRINRLIISSIEKTGIKGLSLVGISDIAVAGRRILGSAIYRSKNVLLYHAVLNLGEPAATFERYLKPSSKESADRSGRTAIDLTTSLKEKGYNKGAYHMENLLSLSFEESFCI</sequence>
<dbReference type="EMBL" id="CP002345">
    <property type="protein sequence ID" value="ADQ78616.1"/>
    <property type="molecule type" value="Genomic_DNA"/>
</dbReference>
<dbReference type="eggNOG" id="COG0095">
    <property type="taxonomic scope" value="Bacteria"/>
</dbReference>